<feature type="region of interest" description="Disordered" evidence="1">
    <location>
        <begin position="1046"/>
        <end position="1083"/>
    </location>
</feature>
<feature type="compositionally biased region" description="Polar residues" evidence="1">
    <location>
        <begin position="476"/>
        <end position="487"/>
    </location>
</feature>
<evidence type="ECO:0000256" key="1">
    <source>
        <dbReference type="SAM" id="MobiDB-lite"/>
    </source>
</evidence>
<reference evidence="2" key="1">
    <citation type="submission" date="2021-12" db="EMBL/GenBank/DDBJ databases">
        <authorList>
            <person name="Martin H S."/>
        </authorList>
    </citation>
    <scope>NUCLEOTIDE SEQUENCE</scope>
</reference>
<feature type="region of interest" description="Disordered" evidence="1">
    <location>
        <begin position="1"/>
        <end position="31"/>
    </location>
</feature>
<feature type="compositionally biased region" description="Acidic residues" evidence="1">
    <location>
        <begin position="698"/>
        <end position="718"/>
    </location>
</feature>
<name>A0A8J9VCZ1_9NEOP</name>
<feature type="compositionally biased region" description="Polar residues" evidence="1">
    <location>
        <begin position="1"/>
        <end position="16"/>
    </location>
</feature>
<feature type="compositionally biased region" description="Polar residues" evidence="1">
    <location>
        <begin position="973"/>
        <end position="989"/>
    </location>
</feature>
<protein>
    <submittedName>
        <fullName evidence="2">Uncharacterized protein</fullName>
    </submittedName>
</protein>
<keyword evidence="3" id="KW-1185">Reference proteome</keyword>
<feature type="region of interest" description="Disordered" evidence="1">
    <location>
        <begin position="563"/>
        <end position="930"/>
    </location>
</feature>
<feature type="compositionally biased region" description="Low complexity" evidence="1">
    <location>
        <begin position="332"/>
        <end position="350"/>
    </location>
</feature>
<evidence type="ECO:0000313" key="2">
    <source>
        <dbReference type="EMBL" id="CAH0729497.1"/>
    </source>
</evidence>
<feature type="region of interest" description="Disordered" evidence="1">
    <location>
        <begin position="327"/>
        <end position="412"/>
    </location>
</feature>
<accession>A0A8J9VCZ1</accession>
<feature type="compositionally biased region" description="Polar residues" evidence="1">
    <location>
        <begin position="351"/>
        <end position="394"/>
    </location>
</feature>
<dbReference type="EMBL" id="OV170228">
    <property type="protein sequence ID" value="CAH0729497.1"/>
    <property type="molecule type" value="Genomic_DNA"/>
</dbReference>
<feature type="compositionally biased region" description="Acidic residues" evidence="1">
    <location>
        <begin position="662"/>
        <end position="689"/>
    </location>
</feature>
<feature type="compositionally biased region" description="Basic and acidic residues" evidence="1">
    <location>
        <begin position="1053"/>
        <end position="1081"/>
    </location>
</feature>
<feature type="compositionally biased region" description="Acidic residues" evidence="1">
    <location>
        <begin position="775"/>
        <end position="859"/>
    </location>
</feature>
<feature type="compositionally biased region" description="Acidic residues" evidence="1">
    <location>
        <begin position="866"/>
        <end position="880"/>
    </location>
</feature>
<feature type="compositionally biased region" description="Polar residues" evidence="1">
    <location>
        <begin position="517"/>
        <end position="534"/>
    </location>
</feature>
<sequence length="1284" mass="148558">MPSSRIPSPARSQGVISTPRRDKLRRRTRSICSPAQSNVSVRLSTLVSYSYKISPMPNRQSVLADETDIEIVPGRQSWWKKLGDNSRDVMDVLETKDMAEIKNVADEFDVEVLSQEKQNYTLDLPESSDGESISSIVIPQRKLFTQKEHNPQKKFSQIQNNRDSQSKHKSHIDHDKDIEIAPKNLFSQPSKPRNKPVFPAALLNISANKTMNKTKEMPVAEVKGQVRNLFGNRPGTKRKNMFAADFIVSESEDDIPDIQPKVFGFQKNVEKKRRESSISQALQHSPTSSIDLELDDWKLLPSSTMVGNQLEETTPVKRARLSKLSEVKETETLSNKNKTLNKTNQSSKSNIAQNKSKVSSNSKLDVENSKLQNDKININGQSDDQAINNSNSRLTRNKSKSIRETSLLEANRSKTINKSKNITSKDQSIVNKVNDNQENINLLQDEGSIQNELLQDDGEDDENFTLEYENDDEQNNECLDTNANGGRQSKDKNDTMKQTSIKKTVDEEKQSVHKAINKSSYNEQENINKSRQNNVNMDIDIFDGNATEKPVQLNNKQEIQNFNNEKLSESENVKNKTNVSTHNTSKKHNKSKNKQDEIVEAENKVNQENHNNTRQNKNSQIESNSVSREMEHEDDNQNESKPISEENEEENENNKQNNTKENEEENESNEQSNAEENEEIASDIEDQNESNEIQKESQEDETEQIDSEQEQNENDMENETEKMEENQELNQNDKDEEDDSDNVKQDDESITSNHEEEEENVSTVHKTDEQQNESVEIDENEEEDKENEEQDMENEDQDLENEEQDMENEDQNVENDDGEVENEEEDMENEDQDVEIDEQEMENEDQDVENEEEEDEEQEIVNYDQESNESEVEENEDENEQGDHDHTSEEENDNEEEVTGNKNDESPNITHDTTGKHRDIQKVTSPEAILHDKTNQIDSFMAEGRNTSVRKTKSILAKTLNIRPSLAPVRESTGFSDGTRNSSADNSGWDSHRTTRKTIRETFGKEFTTRKSLRALVMEKSAKRHTNFMEKRADLTENVDNTKIPQANSTELPHFDSYEDPEPVHVDETTESDPDQHEMSKRTRQTTLEMYLQKIKQDNLERKRKIEEQVRNSLKTTTQTYNLFKVPRKPVRRVKPAESKPRPKQNRPLVFMDMLPAEVIEDMKYKPPKRFKPNNASWITKRLYKFLETKLEPNYNYKARVRAEKLVETIYNFTKDVRKQHVAPLHMVDALKQEMARLNIVKTHFDFYEFFQEYMPREIRIKVIPDVVNNISLPKHGVFADIIR</sequence>
<proteinExistence type="predicted"/>
<feature type="region of interest" description="Disordered" evidence="1">
    <location>
        <begin position="147"/>
        <end position="179"/>
    </location>
</feature>
<gene>
    <name evidence="2" type="ORF">BINO364_LOCUS14576</name>
</gene>
<feature type="region of interest" description="Disordered" evidence="1">
    <location>
        <begin position="467"/>
        <end position="534"/>
    </location>
</feature>
<feature type="compositionally biased region" description="Polar residues" evidence="1">
    <location>
        <begin position="608"/>
        <end position="627"/>
    </location>
</feature>
<dbReference type="OrthoDB" id="7490880at2759"/>
<organism evidence="2 3">
    <name type="scientific">Brenthis ino</name>
    <name type="common">lesser marbled fritillary</name>
    <dbReference type="NCBI Taxonomy" id="405034"/>
    <lineage>
        <taxon>Eukaryota</taxon>
        <taxon>Metazoa</taxon>
        <taxon>Ecdysozoa</taxon>
        <taxon>Arthropoda</taxon>
        <taxon>Hexapoda</taxon>
        <taxon>Insecta</taxon>
        <taxon>Pterygota</taxon>
        <taxon>Neoptera</taxon>
        <taxon>Endopterygota</taxon>
        <taxon>Lepidoptera</taxon>
        <taxon>Glossata</taxon>
        <taxon>Ditrysia</taxon>
        <taxon>Papilionoidea</taxon>
        <taxon>Nymphalidae</taxon>
        <taxon>Heliconiinae</taxon>
        <taxon>Argynnini</taxon>
        <taxon>Brenthis</taxon>
    </lineage>
</organism>
<feature type="compositionally biased region" description="Basic and acidic residues" evidence="1">
    <location>
        <begin position="593"/>
        <end position="607"/>
    </location>
</feature>
<feature type="non-terminal residue" evidence="2">
    <location>
        <position position="1284"/>
    </location>
</feature>
<evidence type="ECO:0000313" key="3">
    <source>
        <dbReference type="Proteomes" id="UP000838878"/>
    </source>
</evidence>
<feature type="compositionally biased region" description="Polar residues" evidence="1">
    <location>
        <begin position="153"/>
        <end position="163"/>
    </location>
</feature>
<feature type="region of interest" description="Disordered" evidence="1">
    <location>
        <begin position="969"/>
        <end position="992"/>
    </location>
</feature>
<dbReference type="Proteomes" id="UP000838878">
    <property type="component" value="Chromosome 8"/>
</dbReference>